<evidence type="ECO:0000313" key="2">
    <source>
        <dbReference type="EMBL" id="PZF73768.1"/>
    </source>
</evidence>
<gene>
    <name evidence="2" type="ORF">DN068_05345</name>
</gene>
<keyword evidence="3" id="KW-1185">Reference proteome</keyword>
<dbReference type="Proteomes" id="UP000248745">
    <property type="component" value="Unassembled WGS sequence"/>
</dbReference>
<reference evidence="2 3" key="1">
    <citation type="submission" date="2018-06" db="EMBL/GenBank/DDBJ databases">
        <title>Mucibacter soli gen. nov., sp. nov., a new member of the family Chitinophagaceae producing mucin.</title>
        <authorList>
            <person name="Kim M.-K."/>
            <person name="Park S."/>
            <person name="Kim T.-S."/>
            <person name="Joung Y."/>
            <person name="Han J.-H."/>
            <person name="Kim S.B."/>
        </authorList>
    </citation>
    <scope>NUCLEOTIDE SEQUENCE [LARGE SCALE GENOMIC DNA]</scope>
    <source>
        <strain evidence="2 3">R1-15</strain>
    </source>
</reference>
<dbReference type="AlphaFoldDB" id="A0A2W2B1A0"/>
<name>A0A2W2B1A0_9BACT</name>
<organism evidence="2 3">
    <name type="scientific">Taibaiella soli</name>
    <dbReference type="NCBI Taxonomy" id="1649169"/>
    <lineage>
        <taxon>Bacteria</taxon>
        <taxon>Pseudomonadati</taxon>
        <taxon>Bacteroidota</taxon>
        <taxon>Chitinophagia</taxon>
        <taxon>Chitinophagales</taxon>
        <taxon>Chitinophagaceae</taxon>
        <taxon>Taibaiella</taxon>
    </lineage>
</organism>
<evidence type="ECO:0000256" key="1">
    <source>
        <dbReference type="SAM" id="SignalP"/>
    </source>
</evidence>
<proteinExistence type="predicted"/>
<feature type="signal peptide" evidence="1">
    <location>
        <begin position="1"/>
        <end position="20"/>
    </location>
</feature>
<sequence length="131" mass="14774">MKRLLLACCLVAASGTVVMAQNKAAVTSQDQKVDPKLMFASKVNELEANIARKDEQTAKSTYMQLAGMMQTRIGEKQRAYDASNSDAERKEIAKQRKQQEQLYIDTKNLYPTIGTSGTEMVKKMREFLNVY</sequence>
<accession>A0A2W2B1A0</accession>
<dbReference type="RefSeq" id="WP_110997866.1">
    <property type="nucleotide sequence ID" value="NZ_QKTW01000009.1"/>
</dbReference>
<evidence type="ECO:0000313" key="3">
    <source>
        <dbReference type="Proteomes" id="UP000248745"/>
    </source>
</evidence>
<feature type="chain" id="PRO_5016105095" description="OmpH family outer membrane protein" evidence="1">
    <location>
        <begin position="21"/>
        <end position="131"/>
    </location>
</feature>
<comment type="caution">
    <text evidence="2">The sequence shown here is derived from an EMBL/GenBank/DDBJ whole genome shotgun (WGS) entry which is preliminary data.</text>
</comment>
<evidence type="ECO:0008006" key="4">
    <source>
        <dbReference type="Google" id="ProtNLM"/>
    </source>
</evidence>
<keyword evidence="1" id="KW-0732">Signal</keyword>
<dbReference type="EMBL" id="QKTW01000009">
    <property type="protein sequence ID" value="PZF73768.1"/>
    <property type="molecule type" value="Genomic_DNA"/>
</dbReference>
<protein>
    <recommendedName>
        <fullName evidence="4">OmpH family outer membrane protein</fullName>
    </recommendedName>
</protein>